<sequence length="110" mass="12326">MLTWVIRSLRQRYGARECFVESPSEIASRLDTGGIRPAFCNSTLNSSFRRADSSISGYDTNEESPRCCVALYGGYVEVYGYDSGLSNGSKNKQFKTVKNGRCRKLVLQLH</sequence>
<protein>
    <submittedName>
        <fullName evidence="1">Uncharacterized protein</fullName>
    </submittedName>
</protein>
<keyword evidence="2" id="KW-1185">Reference proteome</keyword>
<reference evidence="1" key="1">
    <citation type="submission" date="2024-04" db="EMBL/GenBank/DDBJ databases">
        <authorList>
            <consortium name="Molecular Ecology Group"/>
        </authorList>
    </citation>
    <scope>NUCLEOTIDE SEQUENCE</scope>
</reference>
<evidence type="ECO:0000313" key="1">
    <source>
        <dbReference type="EMBL" id="CAL1683585.1"/>
    </source>
</evidence>
<accession>A0AAV2NSY1</accession>
<organism evidence="1 2">
    <name type="scientific">Lasius platythorax</name>
    <dbReference type="NCBI Taxonomy" id="488582"/>
    <lineage>
        <taxon>Eukaryota</taxon>
        <taxon>Metazoa</taxon>
        <taxon>Ecdysozoa</taxon>
        <taxon>Arthropoda</taxon>
        <taxon>Hexapoda</taxon>
        <taxon>Insecta</taxon>
        <taxon>Pterygota</taxon>
        <taxon>Neoptera</taxon>
        <taxon>Endopterygota</taxon>
        <taxon>Hymenoptera</taxon>
        <taxon>Apocrita</taxon>
        <taxon>Aculeata</taxon>
        <taxon>Formicoidea</taxon>
        <taxon>Formicidae</taxon>
        <taxon>Formicinae</taxon>
        <taxon>Lasius</taxon>
        <taxon>Lasius</taxon>
    </lineage>
</organism>
<evidence type="ECO:0000313" key="2">
    <source>
        <dbReference type="Proteomes" id="UP001497644"/>
    </source>
</evidence>
<gene>
    <name evidence="1" type="ORF">LPLAT_LOCUS9283</name>
</gene>
<dbReference type="AlphaFoldDB" id="A0AAV2NSY1"/>
<name>A0AAV2NSY1_9HYME</name>
<proteinExistence type="predicted"/>
<dbReference type="Proteomes" id="UP001497644">
    <property type="component" value="Chromosome 4"/>
</dbReference>
<dbReference type="EMBL" id="OZ034827">
    <property type="protein sequence ID" value="CAL1683585.1"/>
    <property type="molecule type" value="Genomic_DNA"/>
</dbReference>